<reference evidence="2 4" key="1">
    <citation type="journal article" date="2012" name="Nature">
        <title>Algal genomes reveal evolutionary mosaicism and the fate of nucleomorphs.</title>
        <authorList>
            <consortium name="DOE Joint Genome Institute"/>
            <person name="Curtis B.A."/>
            <person name="Tanifuji G."/>
            <person name="Burki F."/>
            <person name="Gruber A."/>
            <person name="Irimia M."/>
            <person name="Maruyama S."/>
            <person name="Arias M.C."/>
            <person name="Ball S.G."/>
            <person name="Gile G.H."/>
            <person name="Hirakawa Y."/>
            <person name="Hopkins J.F."/>
            <person name="Kuo A."/>
            <person name="Rensing S.A."/>
            <person name="Schmutz J."/>
            <person name="Symeonidi A."/>
            <person name="Elias M."/>
            <person name="Eveleigh R.J."/>
            <person name="Herman E.K."/>
            <person name="Klute M.J."/>
            <person name="Nakayama T."/>
            <person name="Obornik M."/>
            <person name="Reyes-Prieto A."/>
            <person name="Armbrust E.V."/>
            <person name="Aves S.J."/>
            <person name="Beiko R.G."/>
            <person name="Coutinho P."/>
            <person name="Dacks J.B."/>
            <person name="Durnford D.G."/>
            <person name="Fast N.M."/>
            <person name="Green B.R."/>
            <person name="Grisdale C.J."/>
            <person name="Hempel F."/>
            <person name="Henrissat B."/>
            <person name="Hoppner M.P."/>
            <person name="Ishida K."/>
            <person name="Kim E."/>
            <person name="Koreny L."/>
            <person name="Kroth P.G."/>
            <person name="Liu Y."/>
            <person name="Malik S.B."/>
            <person name="Maier U.G."/>
            <person name="McRose D."/>
            <person name="Mock T."/>
            <person name="Neilson J.A."/>
            <person name="Onodera N.T."/>
            <person name="Poole A.M."/>
            <person name="Pritham E.J."/>
            <person name="Richards T.A."/>
            <person name="Rocap G."/>
            <person name="Roy S.W."/>
            <person name="Sarai C."/>
            <person name="Schaack S."/>
            <person name="Shirato S."/>
            <person name="Slamovits C.H."/>
            <person name="Spencer D.F."/>
            <person name="Suzuki S."/>
            <person name="Worden A.Z."/>
            <person name="Zauner S."/>
            <person name="Barry K."/>
            <person name="Bell C."/>
            <person name="Bharti A.K."/>
            <person name="Crow J.A."/>
            <person name="Grimwood J."/>
            <person name="Kramer R."/>
            <person name="Lindquist E."/>
            <person name="Lucas S."/>
            <person name="Salamov A."/>
            <person name="McFadden G.I."/>
            <person name="Lane C.E."/>
            <person name="Keeling P.J."/>
            <person name="Gray M.W."/>
            <person name="Grigoriev I.V."/>
            <person name="Archibald J.M."/>
        </authorList>
    </citation>
    <scope>NUCLEOTIDE SEQUENCE</scope>
    <source>
        <strain evidence="2 4">CCMP2712</strain>
    </source>
</reference>
<dbReference type="RefSeq" id="XP_005831697.1">
    <property type="nucleotide sequence ID" value="XM_005831640.1"/>
</dbReference>
<evidence type="ECO:0000256" key="1">
    <source>
        <dbReference type="SAM" id="MobiDB-lite"/>
    </source>
</evidence>
<name>L1J8R0_GUITC</name>
<gene>
    <name evidence="2" type="ORF">GUITHDRAFT_139637</name>
</gene>
<dbReference type="SUPFAM" id="SSF49562">
    <property type="entry name" value="C2 domain (Calcium/lipid-binding domain, CaLB)"/>
    <property type="match status" value="1"/>
</dbReference>
<dbReference type="Proteomes" id="UP000011087">
    <property type="component" value="Unassembled WGS sequence"/>
</dbReference>
<evidence type="ECO:0008006" key="5">
    <source>
        <dbReference type="Google" id="ProtNLM"/>
    </source>
</evidence>
<protein>
    <recommendedName>
        <fullName evidence="5">PDZ domain-containing protein</fullName>
    </recommendedName>
</protein>
<evidence type="ECO:0000313" key="4">
    <source>
        <dbReference type="Proteomes" id="UP000011087"/>
    </source>
</evidence>
<dbReference type="KEGG" id="gtt:GUITHDRAFT_139637"/>
<feature type="region of interest" description="Disordered" evidence="1">
    <location>
        <begin position="1"/>
        <end position="69"/>
    </location>
</feature>
<dbReference type="PaxDb" id="55529-EKX44717"/>
<keyword evidence="4" id="KW-1185">Reference proteome</keyword>
<reference evidence="3" key="3">
    <citation type="submission" date="2015-06" db="UniProtKB">
        <authorList>
            <consortium name="EnsemblProtists"/>
        </authorList>
    </citation>
    <scope>IDENTIFICATION</scope>
</reference>
<evidence type="ECO:0000313" key="2">
    <source>
        <dbReference type="EMBL" id="EKX44717.1"/>
    </source>
</evidence>
<dbReference type="EnsemblProtists" id="EKX44717">
    <property type="protein sequence ID" value="EKX44717"/>
    <property type="gene ID" value="GUITHDRAFT_139637"/>
</dbReference>
<dbReference type="HOGENOM" id="CLU_322503_0_0_1"/>
<feature type="region of interest" description="Disordered" evidence="1">
    <location>
        <begin position="413"/>
        <end position="433"/>
    </location>
</feature>
<dbReference type="AlphaFoldDB" id="L1J8R0"/>
<dbReference type="GeneID" id="17301279"/>
<feature type="compositionally biased region" description="Basic and acidic residues" evidence="1">
    <location>
        <begin position="45"/>
        <end position="61"/>
    </location>
</feature>
<sequence length="898" mass="101118">MEEEAEGSDDEEKNKLDQDTYMVSQGRGQTGGGMYCNIHESTNCRADRNHPDVKREQEKKAAQKQSNAALNPVVPAAGALVNRKLPSDYVSWRQGGNRVYFVRKRLAAPVLVSGKISHHKLNIVAQALPDSPLLTGFCRAGSSESDGEGPQFVEAIRKRYDFSIDHRAVEGQEFAPMQTILPVENEEVHEMVYPLRGKLYVHLIEGKNLRQQFDRLLPDQFEQTPEVRCLVSFGEHHAESRYAGKSFSPTFDQTLGQLPLPVLPLLMAASCSEFPIDNSCLSLLCVSAVNMNDPHYQDHLLENSAGPANSPDAWTRQVDTPLRFQFFDYSFATPVYLGEFSVSPSEITALIQSGRRGVFYVRDHNGKTSQVTIQLGMQEDIFDSLQVTISSVAGSSTVLLQDVENSVLKMKVKTSHGGEERGDTNGSATAKARPFPKTNTELIGDKECETDWECEWHQSLSLDTPPDCSWIEEEEEEEEVKEEEEVAEVFKDDEAGQWRRINDRNVRGERVVASEFVDFRNLLSLRGREFQSLPLIVACKFCDSTRECEYCNSKRILIDEGSFAIARLDLKWLPDKADVTPTSGKHKVNSSWDPLRRSESLQHNLSKYVHAQSSVDLNHKRSHDPHDIRILQQVILPLTQHKFISNGWIPCFEVRSLGLTFAGNFVEEVKAGGSKKLLPGDEFLQVGDERCDFYTLEPLLLRLTRKGGKLRVYFRRQLTATMMQATLTVNENVEEEDTREYPFYGYVALKNAEKIYSKPMNWIVRGGNIILEGANYLWTKEELESDEARKRAEEDKVARDRFPSIFWDENNLLPTASEGFMSFINSIQTAPPQESRGGDPNELCGVGIIMKLDSESHMEVVEVLPNSPAYDSKEIRTGDKLIGPALAPPCSLPPHSSL</sequence>
<accession>L1J8R0</accession>
<feature type="compositionally biased region" description="Acidic residues" evidence="1">
    <location>
        <begin position="1"/>
        <end position="11"/>
    </location>
</feature>
<organism evidence="2">
    <name type="scientific">Guillardia theta (strain CCMP2712)</name>
    <name type="common">Cryptophyte</name>
    <dbReference type="NCBI Taxonomy" id="905079"/>
    <lineage>
        <taxon>Eukaryota</taxon>
        <taxon>Cryptophyceae</taxon>
        <taxon>Pyrenomonadales</taxon>
        <taxon>Geminigeraceae</taxon>
        <taxon>Guillardia</taxon>
    </lineage>
</organism>
<dbReference type="InterPro" id="IPR035892">
    <property type="entry name" value="C2_domain_sf"/>
</dbReference>
<reference evidence="4" key="2">
    <citation type="submission" date="2012-11" db="EMBL/GenBank/DDBJ databases">
        <authorList>
            <person name="Kuo A."/>
            <person name="Curtis B.A."/>
            <person name="Tanifuji G."/>
            <person name="Burki F."/>
            <person name="Gruber A."/>
            <person name="Irimia M."/>
            <person name="Maruyama S."/>
            <person name="Arias M.C."/>
            <person name="Ball S.G."/>
            <person name="Gile G.H."/>
            <person name="Hirakawa Y."/>
            <person name="Hopkins J.F."/>
            <person name="Rensing S.A."/>
            <person name="Schmutz J."/>
            <person name="Symeonidi A."/>
            <person name="Elias M."/>
            <person name="Eveleigh R.J."/>
            <person name="Herman E.K."/>
            <person name="Klute M.J."/>
            <person name="Nakayama T."/>
            <person name="Obornik M."/>
            <person name="Reyes-Prieto A."/>
            <person name="Armbrust E.V."/>
            <person name="Aves S.J."/>
            <person name="Beiko R.G."/>
            <person name="Coutinho P."/>
            <person name="Dacks J.B."/>
            <person name="Durnford D.G."/>
            <person name="Fast N.M."/>
            <person name="Green B.R."/>
            <person name="Grisdale C."/>
            <person name="Hempe F."/>
            <person name="Henrissat B."/>
            <person name="Hoppner M.P."/>
            <person name="Ishida K.-I."/>
            <person name="Kim E."/>
            <person name="Koreny L."/>
            <person name="Kroth P.G."/>
            <person name="Liu Y."/>
            <person name="Malik S.-B."/>
            <person name="Maier U.G."/>
            <person name="McRose D."/>
            <person name="Mock T."/>
            <person name="Neilson J.A."/>
            <person name="Onodera N.T."/>
            <person name="Poole A.M."/>
            <person name="Pritham E.J."/>
            <person name="Richards T.A."/>
            <person name="Rocap G."/>
            <person name="Roy S.W."/>
            <person name="Sarai C."/>
            <person name="Schaack S."/>
            <person name="Shirato S."/>
            <person name="Slamovits C.H."/>
            <person name="Spencer D.F."/>
            <person name="Suzuki S."/>
            <person name="Worden A.Z."/>
            <person name="Zauner S."/>
            <person name="Barry K."/>
            <person name="Bell C."/>
            <person name="Bharti A.K."/>
            <person name="Crow J.A."/>
            <person name="Grimwood J."/>
            <person name="Kramer R."/>
            <person name="Lindquist E."/>
            <person name="Lucas S."/>
            <person name="Salamov A."/>
            <person name="McFadden G.I."/>
            <person name="Lane C.E."/>
            <person name="Keeling P.J."/>
            <person name="Gray M.W."/>
            <person name="Grigoriev I.V."/>
            <person name="Archibald J.M."/>
        </authorList>
    </citation>
    <scope>NUCLEOTIDE SEQUENCE</scope>
    <source>
        <strain evidence="4">CCMP2712</strain>
    </source>
</reference>
<dbReference type="EMBL" id="JH993003">
    <property type="protein sequence ID" value="EKX44717.1"/>
    <property type="molecule type" value="Genomic_DNA"/>
</dbReference>
<evidence type="ECO:0000313" key="3">
    <source>
        <dbReference type="EnsemblProtists" id="EKX44717"/>
    </source>
</evidence>
<proteinExistence type="predicted"/>